<evidence type="ECO:0000313" key="2">
    <source>
        <dbReference type="Proteomes" id="UP000184225"/>
    </source>
</evidence>
<evidence type="ECO:0000313" key="1">
    <source>
        <dbReference type="EMBL" id="SHI39123.1"/>
    </source>
</evidence>
<protein>
    <recommendedName>
        <fullName evidence="3">DUF4230 domain-containing protein</fullName>
    </recommendedName>
</protein>
<keyword evidence="2" id="KW-1185">Reference proteome</keyword>
<sequence>MELLFIGLAAGAIAAYFIYSFFNSSKRKEKEEKQSVVLMEKIRAVCKFITVEGDFSEIYHYQNVKDKWINLVLGSKKALILIEAKAYVGFDLTKIKMNSDVEKKTIYLSNFPQPELLTIETDFKYYDKREGWANPFTSSDLTDINREAKQHIIDKIPNSGLLKEASSQALETIQLIEKLVETINWKLDYTALQLDSGKQKISSAKVEQELEKL</sequence>
<dbReference type="EMBL" id="FQYY01000001">
    <property type="protein sequence ID" value="SHI39123.1"/>
    <property type="molecule type" value="Genomic_DNA"/>
</dbReference>
<organism evidence="1 2">
    <name type="scientific">Mesonia phycicola</name>
    <dbReference type="NCBI Taxonomy" id="579105"/>
    <lineage>
        <taxon>Bacteria</taxon>
        <taxon>Pseudomonadati</taxon>
        <taxon>Bacteroidota</taxon>
        <taxon>Flavobacteriia</taxon>
        <taxon>Flavobacteriales</taxon>
        <taxon>Flavobacteriaceae</taxon>
        <taxon>Mesonia</taxon>
    </lineage>
</organism>
<dbReference type="Pfam" id="PF14014">
    <property type="entry name" value="DUF4230"/>
    <property type="match status" value="1"/>
</dbReference>
<gene>
    <name evidence="1" type="ORF">SAMN04488096_101411</name>
</gene>
<dbReference type="RefSeq" id="WP_073147711.1">
    <property type="nucleotide sequence ID" value="NZ_FQYY01000001.1"/>
</dbReference>
<evidence type="ECO:0008006" key="3">
    <source>
        <dbReference type="Google" id="ProtNLM"/>
    </source>
</evidence>
<proteinExistence type="predicted"/>
<accession>A0A1M6ASC6</accession>
<dbReference type="STRING" id="579105.SAMN04488096_101411"/>
<name>A0A1M6ASC6_9FLAO</name>
<dbReference type="Proteomes" id="UP000184225">
    <property type="component" value="Unassembled WGS sequence"/>
</dbReference>
<reference evidence="1 2" key="1">
    <citation type="submission" date="2016-11" db="EMBL/GenBank/DDBJ databases">
        <authorList>
            <person name="Jaros S."/>
            <person name="Januszkiewicz K."/>
            <person name="Wedrychowicz H."/>
        </authorList>
    </citation>
    <scope>NUCLEOTIDE SEQUENCE [LARGE SCALE GENOMIC DNA]</scope>
    <source>
        <strain evidence="1 2">DSM 21425</strain>
    </source>
</reference>
<dbReference type="OrthoDB" id="669131at2"/>
<dbReference type="AlphaFoldDB" id="A0A1M6ASC6"/>
<dbReference type="InterPro" id="IPR025324">
    <property type="entry name" value="DUF4230"/>
</dbReference>